<keyword evidence="2" id="KW-1185">Reference proteome</keyword>
<sequence length="486" mass="53424">MVQMNPCILAYSGSLHTSPRLQAIPQSKRRCVNPDYSGLPPVSVSCTKEHLKQKEKATTDEPTVPLPLNPCSCSSRAQLLNVFWNLAEPSAMSFGSFPSMYCCPAVLQQLPPSLQKPLSYFHPTTNPGFLALLLNSTSQDSQLCRGGGWRNLRFSAEPTLSFVLSKLLSTAEKAPDNSNRLSANSLAPLSESAAKTKLSQKAAIEPKLIIYKARSEEENDLLGAPGGSSVDPKSNTGKFSSDIHETLLMLLDLKVVLFHFIQDLTLSASSPTSRCFRFPCCPRQPNDDVLSTRGKTQGCNLASELEDITFPTCLTLTQIRIHQLNLEICDVQRAVGEFGYQEVSLALQSLERQLHTPTQFSEHPLVMDCLAGSLRVQSPTACPCLVTPGWSLPNGATLGVVRTSSQNSSFQSFTVNPEPCEKDFCMLKVSTENCRPFFTVLPWLSLEGRTHYCPLLHLVRLLFGGRTQKGREEVVNESKQITLVFG</sequence>
<organism evidence="1 2">
    <name type="scientific">Anas platyrhynchos</name>
    <name type="common">Mallard</name>
    <name type="synonym">Anas boschas</name>
    <dbReference type="NCBI Taxonomy" id="8839"/>
    <lineage>
        <taxon>Eukaryota</taxon>
        <taxon>Metazoa</taxon>
        <taxon>Chordata</taxon>
        <taxon>Craniata</taxon>
        <taxon>Vertebrata</taxon>
        <taxon>Euteleostomi</taxon>
        <taxon>Archelosauria</taxon>
        <taxon>Archosauria</taxon>
        <taxon>Dinosauria</taxon>
        <taxon>Saurischia</taxon>
        <taxon>Theropoda</taxon>
        <taxon>Coelurosauria</taxon>
        <taxon>Aves</taxon>
        <taxon>Neognathae</taxon>
        <taxon>Galloanserae</taxon>
        <taxon>Anseriformes</taxon>
        <taxon>Anatidae</taxon>
        <taxon>Anatinae</taxon>
        <taxon>Anas</taxon>
    </lineage>
</organism>
<dbReference type="AlphaFoldDB" id="R0L6G3"/>
<evidence type="ECO:0000313" key="1">
    <source>
        <dbReference type="EMBL" id="EOB01214.1"/>
    </source>
</evidence>
<dbReference type="Proteomes" id="UP000296049">
    <property type="component" value="Unassembled WGS sequence"/>
</dbReference>
<gene>
    <name evidence="1" type="ORF">Anapl_02338</name>
</gene>
<evidence type="ECO:0000313" key="2">
    <source>
        <dbReference type="Proteomes" id="UP000296049"/>
    </source>
</evidence>
<protein>
    <submittedName>
        <fullName evidence="1">Uncharacterized protein</fullName>
    </submittedName>
</protein>
<accession>R0L6G3</accession>
<proteinExistence type="predicted"/>
<dbReference type="EMBL" id="KB743111">
    <property type="protein sequence ID" value="EOB01214.1"/>
    <property type="molecule type" value="Genomic_DNA"/>
</dbReference>
<reference evidence="2" key="1">
    <citation type="journal article" date="2013" name="Nat. Genet.">
        <title>The duck genome and transcriptome provide insight into an avian influenza virus reservoir species.</title>
        <authorList>
            <person name="Huang Y."/>
            <person name="Li Y."/>
            <person name="Burt D.W."/>
            <person name="Chen H."/>
            <person name="Zhang Y."/>
            <person name="Qian W."/>
            <person name="Kim H."/>
            <person name="Gan S."/>
            <person name="Zhao Y."/>
            <person name="Li J."/>
            <person name="Yi K."/>
            <person name="Feng H."/>
            <person name="Zhu P."/>
            <person name="Li B."/>
            <person name="Liu Q."/>
            <person name="Fairley S."/>
            <person name="Magor K.E."/>
            <person name="Du Z."/>
            <person name="Hu X."/>
            <person name="Goodman L."/>
            <person name="Tafer H."/>
            <person name="Vignal A."/>
            <person name="Lee T."/>
            <person name="Kim K.W."/>
            <person name="Sheng Z."/>
            <person name="An Y."/>
            <person name="Searle S."/>
            <person name="Herrero J."/>
            <person name="Groenen M.A."/>
            <person name="Crooijmans R.P."/>
            <person name="Faraut T."/>
            <person name="Cai Q."/>
            <person name="Webster R.G."/>
            <person name="Aldridge J.R."/>
            <person name="Warren W.C."/>
            <person name="Bartschat S."/>
            <person name="Kehr S."/>
            <person name="Marz M."/>
            <person name="Stadler P.F."/>
            <person name="Smith J."/>
            <person name="Kraus R.H."/>
            <person name="Zhao Y."/>
            <person name="Ren L."/>
            <person name="Fei J."/>
            <person name="Morisson M."/>
            <person name="Kaiser P."/>
            <person name="Griffin D.K."/>
            <person name="Rao M."/>
            <person name="Pitel F."/>
            <person name="Wang J."/>
            <person name="Li N."/>
        </authorList>
    </citation>
    <scope>NUCLEOTIDE SEQUENCE [LARGE SCALE GENOMIC DNA]</scope>
</reference>
<name>R0L6G3_ANAPL</name>